<dbReference type="GO" id="GO:0000423">
    <property type="term" value="P:mitophagy"/>
    <property type="evidence" value="ECO:0007669"/>
    <property type="project" value="TreeGrafter"/>
</dbReference>
<dbReference type="GO" id="GO:0045324">
    <property type="term" value="P:late endosome to vacuole transport"/>
    <property type="evidence" value="ECO:0007669"/>
    <property type="project" value="TreeGrafter"/>
</dbReference>
<evidence type="ECO:0000256" key="2">
    <source>
        <dbReference type="SAM" id="Coils"/>
    </source>
</evidence>
<dbReference type="GO" id="GO:0000407">
    <property type="term" value="C:phagophore assembly site"/>
    <property type="evidence" value="ECO:0007669"/>
    <property type="project" value="TreeGrafter"/>
</dbReference>
<evidence type="ECO:0000313" key="5">
    <source>
        <dbReference type="EMBL" id="KZV82743.1"/>
    </source>
</evidence>
<gene>
    <name evidence="5" type="ORF">EXIGLDRAFT_729326</name>
</gene>
<dbReference type="GO" id="GO:0000045">
    <property type="term" value="P:autophagosome assembly"/>
    <property type="evidence" value="ECO:0007669"/>
    <property type="project" value="TreeGrafter"/>
</dbReference>
<dbReference type="GO" id="GO:0034271">
    <property type="term" value="C:phosphatidylinositol 3-kinase complex, class III, type I"/>
    <property type="evidence" value="ECO:0007669"/>
    <property type="project" value="TreeGrafter"/>
</dbReference>
<dbReference type="GO" id="GO:0043548">
    <property type="term" value="F:phosphatidylinositol 3-kinase binding"/>
    <property type="evidence" value="ECO:0007669"/>
    <property type="project" value="TreeGrafter"/>
</dbReference>
<feature type="domain" description="Atg6 BARA" evidence="3">
    <location>
        <begin position="243"/>
        <end position="421"/>
    </location>
</feature>
<dbReference type="InParanoid" id="A0A165CMH9"/>
<dbReference type="GO" id="GO:0006995">
    <property type="term" value="P:cellular response to nitrogen starvation"/>
    <property type="evidence" value="ECO:0007669"/>
    <property type="project" value="TreeGrafter"/>
</dbReference>
<dbReference type="GO" id="GO:0034272">
    <property type="term" value="C:phosphatidylinositol 3-kinase complex, class III, type II"/>
    <property type="evidence" value="ECO:0007669"/>
    <property type="project" value="TreeGrafter"/>
</dbReference>
<dbReference type="InterPro" id="IPR040455">
    <property type="entry name" value="Atg6_BARA"/>
</dbReference>
<dbReference type="InterPro" id="IPR041691">
    <property type="entry name" value="Atg6/beclin_CC"/>
</dbReference>
<dbReference type="InterPro" id="IPR007243">
    <property type="entry name" value="Atg6/Beclin"/>
</dbReference>
<feature type="domain" description="Atg6/beclin coiled-coil" evidence="4">
    <location>
        <begin position="110"/>
        <end position="237"/>
    </location>
</feature>
<keyword evidence="2" id="KW-0175">Coiled coil</keyword>
<reference evidence="5 6" key="1">
    <citation type="journal article" date="2016" name="Mol. Biol. Evol.">
        <title>Comparative Genomics of Early-Diverging Mushroom-Forming Fungi Provides Insights into the Origins of Lignocellulose Decay Capabilities.</title>
        <authorList>
            <person name="Nagy L.G."/>
            <person name="Riley R."/>
            <person name="Tritt A."/>
            <person name="Adam C."/>
            <person name="Daum C."/>
            <person name="Floudas D."/>
            <person name="Sun H."/>
            <person name="Yadav J.S."/>
            <person name="Pangilinan J."/>
            <person name="Larsson K.H."/>
            <person name="Matsuura K."/>
            <person name="Barry K."/>
            <person name="Labutti K."/>
            <person name="Kuo R."/>
            <person name="Ohm R.A."/>
            <person name="Bhattacharya S.S."/>
            <person name="Shirouzu T."/>
            <person name="Yoshinaga Y."/>
            <person name="Martin F.M."/>
            <person name="Grigoriev I.V."/>
            <person name="Hibbett D.S."/>
        </authorList>
    </citation>
    <scope>NUCLEOTIDE SEQUENCE [LARGE SCALE GENOMIC DNA]</scope>
    <source>
        <strain evidence="5 6">HHB12029</strain>
    </source>
</reference>
<evidence type="ECO:0000256" key="1">
    <source>
        <dbReference type="ARBA" id="ARBA00005965"/>
    </source>
</evidence>
<name>A0A165CMH9_EXIGL</name>
<dbReference type="EMBL" id="KV426306">
    <property type="protein sequence ID" value="KZV82743.1"/>
    <property type="molecule type" value="Genomic_DNA"/>
</dbReference>
<dbReference type="PANTHER" id="PTHR12768:SF4">
    <property type="entry name" value="BECLIN-1"/>
    <property type="match status" value="1"/>
</dbReference>
<evidence type="ECO:0000259" key="4">
    <source>
        <dbReference type="Pfam" id="PF17675"/>
    </source>
</evidence>
<dbReference type="AlphaFoldDB" id="A0A165CMH9"/>
<protein>
    <submittedName>
        <fullName evidence="5">APG6-domain-containing protein</fullName>
    </submittedName>
</protein>
<dbReference type="Pfam" id="PF04111">
    <property type="entry name" value="APG6"/>
    <property type="match status" value="1"/>
</dbReference>
<dbReference type="Proteomes" id="UP000077266">
    <property type="component" value="Unassembled WGS sequence"/>
</dbReference>
<dbReference type="Pfam" id="PF17675">
    <property type="entry name" value="APG6_N"/>
    <property type="match status" value="1"/>
</dbReference>
<dbReference type="Gene3D" id="1.10.418.40">
    <property type="entry name" value="Autophagy protein 6/Beclin 1"/>
    <property type="match status" value="1"/>
</dbReference>
<accession>A0A165CMH9</accession>
<dbReference type="GO" id="GO:0030674">
    <property type="term" value="F:protein-macromolecule adaptor activity"/>
    <property type="evidence" value="ECO:0007669"/>
    <property type="project" value="TreeGrafter"/>
</dbReference>
<feature type="coiled-coil region" evidence="2">
    <location>
        <begin position="163"/>
        <end position="207"/>
    </location>
</feature>
<dbReference type="InterPro" id="IPR038274">
    <property type="entry name" value="Atg6/Beclin_C_sf"/>
</dbReference>
<sequence>MSSLVCQQCKHPLQLDTSIVDLAPSAYDMINASLPSRRGPGESFVLLQDSMLKDIPASPRTRTVVASSSRSPQSPAPVVHHQNVTPLSDHLRSTTRLFRLLSDRTDVDHPLCAECTHVLLSSIEKALDETKRERDGYLAFEREIKKSSAATPTSPANPTPMRLASLARDEVAAIDELREAEREAARLAEELRDLERAERELAQDEADFWREHNARAIAAAEQEAQLRSLRAAYAADRETADALEASNVYNDAFSISVDGPLATINGLRFGRTGGAHVDWPEINAAWGQTLLLLYTIARKIDFTFDTYTLHPLGSHSRIERHAPGDATTVLELYYSEDNPIMRILHNLRFDAAMVAFLECLRQLTDYTSRVSHGNGNFEFPVISKDKIGDASIKYGFSTEDVWTRALRQVLITLKLLLLWLTRG</sequence>
<evidence type="ECO:0000313" key="6">
    <source>
        <dbReference type="Proteomes" id="UP000077266"/>
    </source>
</evidence>
<keyword evidence="6" id="KW-1185">Reference proteome</keyword>
<dbReference type="FunCoup" id="A0A165CMH9">
    <property type="interactions" value="313"/>
</dbReference>
<dbReference type="STRING" id="1314781.A0A165CMH9"/>
<organism evidence="5 6">
    <name type="scientific">Exidia glandulosa HHB12029</name>
    <dbReference type="NCBI Taxonomy" id="1314781"/>
    <lineage>
        <taxon>Eukaryota</taxon>
        <taxon>Fungi</taxon>
        <taxon>Dikarya</taxon>
        <taxon>Basidiomycota</taxon>
        <taxon>Agaricomycotina</taxon>
        <taxon>Agaricomycetes</taxon>
        <taxon>Auriculariales</taxon>
        <taxon>Exidiaceae</taxon>
        <taxon>Exidia</taxon>
    </lineage>
</organism>
<dbReference type="OrthoDB" id="20368at2759"/>
<evidence type="ECO:0000259" key="3">
    <source>
        <dbReference type="Pfam" id="PF04111"/>
    </source>
</evidence>
<comment type="similarity">
    <text evidence="1">Belongs to the beclin family.</text>
</comment>
<proteinExistence type="inferred from homology"/>
<dbReference type="PANTHER" id="PTHR12768">
    <property type="entry name" value="BECLIN 1"/>
    <property type="match status" value="1"/>
</dbReference>